<dbReference type="AlphaFoldDB" id="A0A3S3QM85"/>
<keyword evidence="2" id="KW-1185">Reference proteome</keyword>
<proteinExistence type="predicted"/>
<accession>A0A3S3QM85</accession>
<organism evidence="1 2">
    <name type="scientific">Photobacterium chitinilyticum</name>
    <dbReference type="NCBI Taxonomy" id="2485123"/>
    <lineage>
        <taxon>Bacteria</taxon>
        <taxon>Pseudomonadati</taxon>
        <taxon>Pseudomonadota</taxon>
        <taxon>Gammaproteobacteria</taxon>
        <taxon>Vibrionales</taxon>
        <taxon>Vibrionaceae</taxon>
        <taxon>Photobacterium</taxon>
    </lineage>
</organism>
<evidence type="ECO:0000313" key="1">
    <source>
        <dbReference type="EMBL" id="RWX53404.1"/>
    </source>
</evidence>
<protein>
    <submittedName>
        <fullName evidence="1">Uncharacterized protein</fullName>
    </submittedName>
</protein>
<dbReference type="RefSeq" id="WP_128785914.1">
    <property type="nucleotide sequence ID" value="NZ_JAKJSG010000062.1"/>
</dbReference>
<sequence>MKTHNIFMSADIHGILAHKKNGSTKTVKELIISHYGFDPTSPVLDPELIEILQNRTPPLFGWTDYKQIPDYVRLISSKDSSDGHKITPQDIENGRIKNLYELQVSASVGDVVRWWGHTVDAMNPTQCIISGISHMHTTNYSSITTPEITNGNVSFYFASRIYDQEPSDGVRVETNSAYTLDLTVPADWQGKVINYDIEILLLSGPANTSHGLMTYPIAKLVVDPTINVN</sequence>
<evidence type="ECO:0000313" key="2">
    <source>
        <dbReference type="Proteomes" id="UP000287563"/>
    </source>
</evidence>
<dbReference type="Proteomes" id="UP000287563">
    <property type="component" value="Unassembled WGS sequence"/>
</dbReference>
<comment type="caution">
    <text evidence="1">The sequence shown here is derived from an EMBL/GenBank/DDBJ whole genome shotgun (WGS) entry which is preliminary data.</text>
</comment>
<dbReference type="Gene3D" id="2.60.40.3910">
    <property type="entry name" value="Inclusion body protein"/>
    <property type="match status" value="1"/>
</dbReference>
<gene>
    <name evidence="1" type="ORF">EDI28_21505</name>
</gene>
<dbReference type="InterPro" id="IPR038712">
    <property type="entry name" value="PixA-like_sf"/>
</dbReference>
<dbReference type="OrthoDB" id="1122461at2"/>
<reference evidence="1 2" key="1">
    <citation type="submission" date="2018-11" db="EMBL/GenBank/DDBJ databases">
        <title>Photobacterium sp. BEI247 sp. nov., a marine bacterium isolated from Yongle Blue Hole in the South China Sea.</title>
        <authorList>
            <person name="Wang X."/>
        </authorList>
    </citation>
    <scope>NUCLEOTIDE SEQUENCE [LARGE SCALE GENOMIC DNA]</scope>
    <source>
        <strain evidence="2">BEI247</strain>
    </source>
</reference>
<name>A0A3S3QM85_9GAMM</name>
<dbReference type="EMBL" id="RJLM01000014">
    <property type="protein sequence ID" value="RWX53404.1"/>
    <property type="molecule type" value="Genomic_DNA"/>
</dbReference>